<evidence type="ECO:0000313" key="3">
    <source>
        <dbReference type="Proteomes" id="UP001597120"/>
    </source>
</evidence>
<dbReference type="Proteomes" id="UP001597120">
    <property type="component" value="Unassembled WGS sequence"/>
</dbReference>
<organism evidence="2 3">
    <name type="scientific">Paenibacillus residui</name>
    <dbReference type="NCBI Taxonomy" id="629724"/>
    <lineage>
        <taxon>Bacteria</taxon>
        <taxon>Bacillati</taxon>
        <taxon>Bacillota</taxon>
        <taxon>Bacilli</taxon>
        <taxon>Bacillales</taxon>
        <taxon>Paenibacillaceae</taxon>
        <taxon>Paenibacillus</taxon>
    </lineage>
</organism>
<dbReference type="PROSITE" id="PS51186">
    <property type="entry name" value="GNAT"/>
    <property type="match status" value="1"/>
</dbReference>
<gene>
    <name evidence="2" type="ORF">ACFQ03_15770</name>
</gene>
<feature type="domain" description="N-acetyltransferase" evidence="1">
    <location>
        <begin position="2"/>
        <end position="146"/>
    </location>
</feature>
<dbReference type="CDD" id="cd04301">
    <property type="entry name" value="NAT_SF"/>
    <property type="match status" value="1"/>
</dbReference>
<dbReference type="InterPro" id="IPR016181">
    <property type="entry name" value="Acyl_CoA_acyltransferase"/>
</dbReference>
<name>A0ABW3DAT3_9BACL</name>
<dbReference type="InterPro" id="IPR000182">
    <property type="entry name" value="GNAT_dom"/>
</dbReference>
<protein>
    <submittedName>
        <fullName evidence="2">GNAT family N-acetyltransferase</fullName>
    </submittedName>
</protein>
<proteinExistence type="predicted"/>
<evidence type="ECO:0000259" key="1">
    <source>
        <dbReference type="PROSITE" id="PS51186"/>
    </source>
</evidence>
<dbReference type="EMBL" id="JBHTIU010000051">
    <property type="protein sequence ID" value="MFD0870612.1"/>
    <property type="molecule type" value="Genomic_DNA"/>
</dbReference>
<dbReference type="SUPFAM" id="SSF55729">
    <property type="entry name" value="Acyl-CoA N-acyltransferases (Nat)"/>
    <property type="match status" value="1"/>
</dbReference>
<comment type="caution">
    <text evidence="2">The sequence shown here is derived from an EMBL/GenBank/DDBJ whole genome shotgun (WGS) entry which is preliminary data.</text>
</comment>
<dbReference type="Gene3D" id="3.40.630.30">
    <property type="match status" value="1"/>
</dbReference>
<dbReference type="Pfam" id="PF00583">
    <property type="entry name" value="Acetyltransf_1"/>
    <property type="match status" value="1"/>
</dbReference>
<accession>A0ABW3DAT3</accession>
<sequence>MPSLLQLQHKEDFTPNVRRILEECLYLPDEEKLNKIVDLYLSDSCRFFYAWHDDEEEDARAIIGISVRSETQCAVILHIAVKKEHRGKGIGRQMIDKVIARHAVLSVQAQTDQDSVPFYKSCGFTVTSLGELYPGIERFLCEKRMTSYPICRTPE</sequence>
<reference evidence="3" key="1">
    <citation type="journal article" date="2019" name="Int. J. Syst. Evol. Microbiol.">
        <title>The Global Catalogue of Microorganisms (GCM) 10K type strain sequencing project: providing services to taxonomists for standard genome sequencing and annotation.</title>
        <authorList>
            <consortium name="The Broad Institute Genomics Platform"/>
            <consortium name="The Broad Institute Genome Sequencing Center for Infectious Disease"/>
            <person name="Wu L."/>
            <person name="Ma J."/>
        </authorList>
    </citation>
    <scope>NUCLEOTIDE SEQUENCE [LARGE SCALE GENOMIC DNA]</scope>
    <source>
        <strain evidence="3">CCUG 57263</strain>
    </source>
</reference>
<evidence type="ECO:0000313" key="2">
    <source>
        <dbReference type="EMBL" id="MFD0870612.1"/>
    </source>
</evidence>
<dbReference type="RefSeq" id="WP_144941471.1">
    <property type="nucleotide sequence ID" value="NZ_JBHTIU010000051.1"/>
</dbReference>
<keyword evidence="3" id="KW-1185">Reference proteome</keyword>